<dbReference type="AlphaFoldDB" id="A0A6C0GH46"/>
<evidence type="ECO:0000256" key="6">
    <source>
        <dbReference type="SAM" id="MobiDB-lite"/>
    </source>
</evidence>
<feature type="domain" description="RagB/SusD" evidence="7">
    <location>
        <begin position="349"/>
        <end position="488"/>
    </location>
</feature>
<gene>
    <name evidence="9" type="ORF">GXP67_12410</name>
</gene>
<evidence type="ECO:0000259" key="8">
    <source>
        <dbReference type="Pfam" id="PF14322"/>
    </source>
</evidence>
<name>A0A6C0GH46_9BACT</name>
<organism evidence="9 10">
    <name type="scientific">Rhodocytophaga rosea</name>
    <dbReference type="NCBI Taxonomy" id="2704465"/>
    <lineage>
        <taxon>Bacteria</taxon>
        <taxon>Pseudomonadati</taxon>
        <taxon>Bacteroidota</taxon>
        <taxon>Cytophagia</taxon>
        <taxon>Cytophagales</taxon>
        <taxon>Rhodocytophagaceae</taxon>
        <taxon>Rhodocytophaga</taxon>
    </lineage>
</organism>
<dbReference type="InterPro" id="IPR011990">
    <property type="entry name" value="TPR-like_helical_dom_sf"/>
</dbReference>
<evidence type="ECO:0000256" key="5">
    <source>
        <dbReference type="ARBA" id="ARBA00023237"/>
    </source>
</evidence>
<evidence type="ECO:0000313" key="9">
    <source>
        <dbReference type="EMBL" id="QHT67381.1"/>
    </source>
</evidence>
<feature type="domain" description="SusD-like N-terminal" evidence="8">
    <location>
        <begin position="22"/>
        <end position="216"/>
    </location>
</feature>
<reference evidence="9 10" key="1">
    <citation type="submission" date="2020-01" db="EMBL/GenBank/DDBJ databases">
        <authorList>
            <person name="Kim M.K."/>
        </authorList>
    </citation>
    <scope>NUCLEOTIDE SEQUENCE [LARGE SCALE GENOMIC DNA]</scope>
    <source>
        <strain evidence="9 10">172606-1</strain>
    </source>
</reference>
<evidence type="ECO:0000256" key="4">
    <source>
        <dbReference type="ARBA" id="ARBA00023136"/>
    </source>
</evidence>
<dbReference type="InterPro" id="IPR033985">
    <property type="entry name" value="SusD-like_N"/>
</dbReference>
<protein>
    <submittedName>
        <fullName evidence="9">RagB/SusD family nutrient uptake outer membrane protein</fullName>
    </submittedName>
</protein>
<evidence type="ECO:0000256" key="1">
    <source>
        <dbReference type="ARBA" id="ARBA00004442"/>
    </source>
</evidence>
<evidence type="ECO:0000259" key="7">
    <source>
        <dbReference type="Pfam" id="PF07980"/>
    </source>
</evidence>
<feature type="compositionally biased region" description="Polar residues" evidence="6">
    <location>
        <begin position="479"/>
        <end position="488"/>
    </location>
</feature>
<keyword evidence="10" id="KW-1185">Reference proteome</keyword>
<dbReference type="Proteomes" id="UP000480178">
    <property type="component" value="Chromosome"/>
</dbReference>
<keyword evidence="4" id="KW-0472">Membrane</keyword>
<dbReference type="GO" id="GO:0009279">
    <property type="term" value="C:cell outer membrane"/>
    <property type="evidence" value="ECO:0007669"/>
    <property type="project" value="UniProtKB-SubCell"/>
</dbReference>
<comment type="subcellular location">
    <subcellularLocation>
        <location evidence="1">Cell outer membrane</location>
    </subcellularLocation>
</comment>
<dbReference type="SUPFAM" id="SSF48452">
    <property type="entry name" value="TPR-like"/>
    <property type="match status" value="1"/>
</dbReference>
<dbReference type="KEGG" id="rhoz:GXP67_12410"/>
<dbReference type="Pfam" id="PF14322">
    <property type="entry name" value="SusD-like_3"/>
    <property type="match status" value="1"/>
</dbReference>
<accession>A0A6C0GH46</accession>
<dbReference type="Gene3D" id="1.25.40.390">
    <property type="match status" value="1"/>
</dbReference>
<evidence type="ECO:0000256" key="3">
    <source>
        <dbReference type="ARBA" id="ARBA00022729"/>
    </source>
</evidence>
<feature type="region of interest" description="Disordered" evidence="6">
    <location>
        <begin position="454"/>
        <end position="488"/>
    </location>
</feature>
<proteinExistence type="inferred from homology"/>
<evidence type="ECO:0000256" key="2">
    <source>
        <dbReference type="ARBA" id="ARBA00006275"/>
    </source>
</evidence>
<sequence length="488" mass="55343">MKKTLVYTAIFTLLIVWSCKDKFLEFNPPSNQFTDVTFFKTAEQFNSFIIGTYTELLRFSDWTQMMGYISQEARPKSTIPMELTAYMVPTQGTIRNYWQSMYMIGSRTNTLLAKLEEAPATLSETDRAKIEGESKFLRGFAYFNIARAFGNAPLLLETYSISQTTVGCIPEDQIWDQVITDLTTASQSLPTRAEWGDANYGRATKGAALAFLANAYMYKKDWAAAAKASEDLIAMNNYKLAVTPRAAFSEALTPENTGESIFEVQYRDGGFEWSNQVQTGSLIGAFTAPDGISGDYAPFGGWGEMVLGQDLRNSMDPLDERRSLIVREGETYKGERMSEPVILGTTFKLTQKNVDFSTKYWLGKSGDVDGSNVPLMRYAEFLLNYAEILFEQGKTTEAYAQLNAVRSRAKLPNLVVSSDREIFMRALMNERRWELNTEPNMWFYYTRTGRLKDLKDGQGQPYDPKYNKLPIPQSERDQNPNLCQNEGY</sequence>
<dbReference type="Pfam" id="PF07980">
    <property type="entry name" value="SusD_RagB"/>
    <property type="match status" value="1"/>
</dbReference>
<dbReference type="InterPro" id="IPR012944">
    <property type="entry name" value="SusD_RagB_dom"/>
</dbReference>
<evidence type="ECO:0000313" key="10">
    <source>
        <dbReference type="Proteomes" id="UP000480178"/>
    </source>
</evidence>
<keyword evidence="3" id="KW-0732">Signal</keyword>
<keyword evidence="5" id="KW-0998">Cell outer membrane</keyword>
<dbReference type="RefSeq" id="WP_162443413.1">
    <property type="nucleotide sequence ID" value="NZ_CP048222.1"/>
</dbReference>
<dbReference type="EMBL" id="CP048222">
    <property type="protein sequence ID" value="QHT67381.1"/>
    <property type="molecule type" value="Genomic_DNA"/>
</dbReference>
<comment type="similarity">
    <text evidence="2">Belongs to the SusD family.</text>
</comment>